<feature type="region of interest" description="Disordered" evidence="4">
    <location>
        <begin position="224"/>
        <end position="257"/>
    </location>
</feature>
<gene>
    <name evidence="6" type="ORF">ACHAW5_007051</name>
</gene>
<name>A0ABD3P8P1_9STRA</name>
<dbReference type="NCBIfam" id="TIGR00756">
    <property type="entry name" value="PPR"/>
    <property type="match status" value="4"/>
</dbReference>
<feature type="repeat" description="PPR" evidence="3">
    <location>
        <begin position="792"/>
        <end position="826"/>
    </location>
</feature>
<dbReference type="Proteomes" id="UP001530315">
    <property type="component" value="Unassembled WGS sequence"/>
</dbReference>
<feature type="repeat" description="PPR" evidence="3">
    <location>
        <begin position="581"/>
        <end position="615"/>
    </location>
</feature>
<feature type="compositionally biased region" description="Low complexity" evidence="4">
    <location>
        <begin position="224"/>
        <end position="233"/>
    </location>
</feature>
<dbReference type="Gene3D" id="1.25.40.10">
    <property type="entry name" value="Tetratricopeptide repeat domain"/>
    <property type="match status" value="4"/>
</dbReference>
<feature type="repeat" description="PPR" evidence="3">
    <location>
        <begin position="616"/>
        <end position="650"/>
    </location>
</feature>
<evidence type="ECO:0000313" key="6">
    <source>
        <dbReference type="EMBL" id="KAL3784166.1"/>
    </source>
</evidence>
<dbReference type="EMBL" id="JALLAZ020000938">
    <property type="protein sequence ID" value="KAL3784166.1"/>
    <property type="molecule type" value="Genomic_DNA"/>
</dbReference>
<evidence type="ECO:0000256" key="2">
    <source>
        <dbReference type="ARBA" id="ARBA00022737"/>
    </source>
</evidence>
<evidence type="ECO:0000256" key="4">
    <source>
        <dbReference type="SAM" id="MobiDB-lite"/>
    </source>
</evidence>
<dbReference type="InterPro" id="IPR002885">
    <property type="entry name" value="PPR_rpt"/>
</dbReference>
<feature type="region of interest" description="Disordered" evidence="4">
    <location>
        <begin position="387"/>
        <end position="427"/>
    </location>
</feature>
<feature type="compositionally biased region" description="Low complexity" evidence="4">
    <location>
        <begin position="247"/>
        <end position="257"/>
    </location>
</feature>
<protein>
    <recommendedName>
        <fullName evidence="5">PROP1-like PPR domain-containing protein</fullName>
    </recommendedName>
</protein>
<organism evidence="6 7">
    <name type="scientific">Stephanodiscus triporus</name>
    <dbReference type="NCBI Taxonomy" id="2934178"/>
    <lineage>
        <taxon>Eukaryota</taxon>
        <taxon>Sar</taxon>
        <taxon>Stramenopiles</taxon>
        <taxon>Ochrophyta</taxon>
        <taxon>Bacillariophyta</taxon>
        <taxon>Coscinodiscophyceae</taxon>
        <taxon>Thalassiosirophycidae</taxon>
        <taxon>Stephanodiscales</taxon>
        <taxon>Stephanodiscaceae</taxon>
        <taxon>Stephanodiscus</taxon>
    </lineage>
</organism>
<dbReference type="Pfam" id="PF01535">
    <property type="entry name" value="PPR"/>
    <property type="match status" value="2"/>
</dbReference>
<keyword evidence="7" id="KW-1185">Reference proteome</keyword>
<dbReference type="Pfam" id="PF17177">
    <property type="entry name" value="PPR_long"/>
    <property type="match status" value="1"/>
</dbReference>
<evidence type="ECO:0000256" key="3">
    <source>
        <dbReference type="PROSITE-ProRule" id="PRU00708"/>
    </source>
</evidence>
<feature type="repeat" description="PPR" evidence="3">
    <location>
        <begin position="757"/>
        <end position="791"/>
    </location>
</feature>
<feature type="compositionally biased region" description="Gly residues" evidence="4">
    <location>
        <begin position="44"/>
        <end position="55"/>
    </location>
</feature>
<feature type="region of interest" description="Disordered" evidence="4">
    <location>
        <begin position="33"/>
        <end position="72"/>
    </location>
</feature>
<evidence type="ECO:0000256" key="1">
    <source>
        <dbReference type="ARBA" id="ARBA00007626"/>
    </source>
</evidence>
<feature type="region of interest" description="Disordered" evidence="4">
    <location>
        <begin position="650"/>
        <end position="669"/>
    </location>
</feature>
<keyword evidence="2" id="KW-0677">Repeat</keyword>
<comment type="caution">
    <text evidence="6">The sequence shown here is derived from an EMBL/GenBank/DDBJ whole genome shotgun (WGS) entry which is preliminary data.</text>
</comment>
<proteinExistence type="inferred from homology"/>
<evidence type="ECO:0000259" key="5">
    <source>
        <dbReference type="Pfam" id="PF17177"/>
    </source>
</evidence>
<feature type="repeat" description="PPR" evidence="3">
    <location>
        <begin position="473"/>
        <end position="507"/>
    </location>
</feature>
<reference evidence="6 7" key="1">
    <citation type="submission" date="2024-10" db="EMBL/GenBank/DDBJ databases">
        <title>Updated reference genomes for cyclostephanoid diatoms.</title>
        <authorList>
            <person name="Roberts W.R."/>
            <person name="Alverson A.J."/>
        </authorList>
    </citation>
    <scope>NUCLEOTIDE SEQUENCE [LARGE SCALE GENOMIC DNA]</scope>
    <source>
        <strain evidence="6 7">AJA276-08</strain>
    </source>
</reference>
<dbReference type="PROSITE" id="PS51375">
    <property type="entry name" value="PPR"/>
    <property type="match status" value="6"/>
</dbReference>
<dbReference type="InterPro" id="IPR011990">
    <property type="entry name" value="TPR-like_helical_dom_sf"/>
</dbReference>
<evidence type="ECO:0000313" key="7">
    <source>
        <dbReference type="Proteomes" id="UP001530315"/>
    </source>
</evidence>
<dbReference type="PANTHER" id="PTHR46128:SF211">
    <property type="entry name" value="PENTACOTRIPEPTIDE-REPEAT REGION OF PRORP DOMAIN-CONTAINING PROTEIN"/>
    <property type="match status" value="1"/>
</dbReference>
<comment type="similarity">
    <text evidence="1">Belongs to the PPR family. P subfamily.</text>
</comment>
<dbReference type="InterPro" id="IPR050872">
    <property type="entry name" value="PPR_P_subfamily"/>
</dbReference>
<dbReference type="Pfam" id="PF13041">
    <property type="entry name" value="PPR_2"/>
    <property type="match status" value="2"/>
</dbReference>
<sequence length="884" mass="96513">MAQLGRRGRIDDALRLYDDVWALDGLRGRLQREGGAVGDDAKGRWGGGGGLGGGGNPPPPSSSSSSPSMQREELSHFLLVASRNLRPTTRLMNTAIDAYVGASMRMLNTLEGGEYPDVALNEVIYSTVISACANHCAAAATTTDNNNAKNSDDEIDRRGTRRIGDDDIVKLALEVLNRGIRTLSDQGGGGMGVVGYNAAISTMARTGRWRMAVQLLGEMILHSSSMTIPPSSSNHPSDRTREEEGASSLSQSSSSLLRRTNPNFVPMEIIRDDIGSAPLLLHQHWSSLTSSDEGRSIINDNDFTIVTPKPDGVTFGTVLSACEKSSQWNTTLNVARAATEYGVTLDGMALTSILHSCQQLGLADEALHYLEMMKRLGDDEEIDSTRYGEKGAVGSNEQQKSRGGKGSDDRKTNGRQRKGARQPLRGPDGVAYKLAISACARSQGGHRWQDGIRLLREMQSISASRNDTDCTPDVMAYTTAIAGCSEAGEYAQALSLTREMKKEGIQPNVMTFSAVINACATASAKLARRREEEDTSSRVYGNIVINSNYTIAGLENVRMPMDRALKLLATMKSPSSLVKPNIVTYNAAIRACAEGFNLDGAFDLLRQLSEDGLEPTIITYGSLMTACERVGDVEAASKVFRMVKEEEEKSKIKSASGDRGENGSENQDHPRANEIIYGAAISCCRKAREPERALLLLRKMISEKLELNTVTFNTVIAALSEGRPESKTTKDDLLWEKALAVYRVMKSKHAPTTISPNRKTYNILIRCLSANLKPGLAESLLIDMREAGFVPDVDLYTMTVRSYERCGNPMKALAMMEYMRKMGYDFYEVKVLDEAFKNGVKVLNRIGRGFSSEGLDGLSYAMSEELIDFNDDGDYQLIDSERDV</sequence>
<feature type="repeat" description="PPR" evidence="3">
    <location>
        <begin position="673"/>
        <end position="707"/>
    </location>
</feature>
<dbReference type="AlphaFoldDB" id="A0ABD3P8P1"/>
<accession>A0ABD3P8P1</accession>
<feature type="domain" description="PROP1-like PPR" evidence="5">
    <location>
        <begin position="677"/>
        <end position="828"/>
    </location>
</feature>
<dbReference type="PANTHER" id="PTHR46128">
    <property type="entry name" value="MITOCHONDRIAL GROUP I INTRON SPLICING FACTOR CCM1"/>
    <property type="match status" value="1"/>
</dbReference>
<dbReference type="InterPro" id="IPR033443">
    <property type="entry name" value="PROP1-like_PPR_dom"/>
</dbReference>